<feature type="compositionally biased region" description="Polar residues" evidence="1">
    <location>
        <begin position="10"/>
        <end position="23"/>
    </location>
</feature>
<evidence type="ECO:0000313" key="2">
    <source>
        <dbReference type="EMBL" id="SVE32868.1"/>
    </source>
</evidence>
<protein>
    <submittedName>
        <fullName evidence="2">Uncharacterized protein</fullName>
    </submittedName>
</protein>
<feature type="compositionally biased region" description="Basic and acidic residues" evidence="1">
    <location>
        <begin position="24"/>
        <end position="34"/>
    </location>
</feature>
<feature type="non-terminal residue" evidence="2">
    <location>
        <position position="34"/>
    </location>
</feature>
<reference evidence="2" key="1">
    <citation type="submission" date="2018-05" db="EMBL/GenBank/DDBJ databases">
        <authorList>
            <person name="Lanie J.A."/>
            <person name="Ng W.-L."/>
            <person name="Kazmierczak K.M."/>
            <person name="Andrzejewski T.M."/>
            <person name="Davidsen T.M."/>
            <person name="Wayne K.J."/>
            <person name="Tettelin H."/>
            <person name="Glass J.I."/>
            <person name="Rusch D."/>
            <person name="Podicherti R."/>
            <person name="Tsui H.-C.T."/>
            <person name="Winkler M.E."/>
        </authorList>
    </citation>
    <scope>NUCLEOTIDE SEQUENCE</scope>
</reference>
<organism evidence="2">
    <name type="scientific">marine metagenome</name>
    <dbReference type="NCBI Taxonomy" id="408172"/>
    <lineage>
        <taxon>unclassified sequences</taxon>
        <taxon>metagenomes</taxon>
        <taxon>ecological metagenomes</taxon>
    </lineage>
</organism>
<name>A0A383CMJ6_9ZZZZ</name>
<gene>
    <name evidence="2" type="ORF">METZ01_LOCUS485722</name>
</gene>
<proteinExistence type="predicted"/>
<dbReference type="AlphaFoldDB" id="A0A383CMJ6"/>
<feature type="region of interest" description="Disordered" evidence="1">
    <location>
        <begin position="1"/>
        <end position="34"/>
    </location>
</feature>
<dbReference type="EMBL" id="UINC01209725">
    <property type="protein sequence ID" value="SVE32868.1"/>
    <property type="molecule type" value="Genomic_DNA"/>
</dbReference>
<evidence type="ECO:0000256" key="1">
    <source>
        <dbReference type="SAM" id="MobiDB-lite"/>
    </source>
</evidence>
<sequence length="34" mass="3679">MQIATGGISHETSTFTTVPTTIDSAKERRGYQHG</sequence>
<accession>A0A383CMJ6</accession>